<comment type="caution">
    <text evidence="2">The sequence shown here is derived from an EMBL/GenBank/DDBJ whole genome shotgun (WGS) entry which is preliminary data.</text>
</comment>
<keyword evidence="3" id="KW-1185">Reference proteome</keyword>
<evidence type="ECO:0000313" key="2">
    <source>
        <dbReference type="EMBL" id="KAJ2852403.1"/>
    </source>
</evidence>
<organism evidence="2 3">
    <name type="scientific">Coemansia brasiliensis</name>
    <dbReference type="NCBI Taxonomy" id="2650707"/>
    <lineage>
        <taxon>Eukaryota</taxon>
        <taxon>Fungi</taxon>
        <taxon>Fungi incertae sedis</taxon>
        <taxon>Zoopagomycota</taxon>
        <taxon>Kickxellomycotina</taxon>
        <taxon>Kickxellomycetes</taxon>
        <taxon>Kickxellales</taxon>
        <taxon>Kickxellaceae</taxon>
        <taxon>Coemansia</taxon>
    </lineage>
</organism>
<dbReference type="EMBL" id="JANBUW010000003">
    <property type="protein sequence ID" value="KAJ2852403.1"/>
    <property type="molecule type" value="Genomic_DNA"/>
</dbReference>
<dbReference type="AlphaFoldDB" id="A0A9W8IG24"/>
<feature type="region of interest" description="Disordered" evidence="1">
    <location>
        <begin position="195"/>
        <end position="248"/>
    </location>
</feature>
<protein>
    <submittedName>
        <fullName evidence="2">Uncharacterized protein</fullName>
    </submittedName>
</protein>
<dbReference type="OrthoDB" id="5589413at2759"/>
<dbReference type="InterPro" id="IPR012863">
    <property type="entry name" value="DUF1636"/>
</dbReference>
<dbReference type="Pfam" id="PF07845">
    <property type="entry name" value="DUF1636"/>
    <property type="match status" value="1"/>
</dbReference>
<dbReference type="Proteomes" id="UP001139887">
    <property type="component" value="Unassembled WGS sequence"/>
</dbReference>
<evidence type="ECO:0000313" key="3">
    <source>
        <dbReference type="Proteomes" id="UP001139887"/>
    </source>
</evidence>
<name>A0A9W8IG24_9FUNG</name>
<feature type="compositionally biased region" description="Polar residues" evidence="1">
    <location>
        <begin position="78"/>
        <end position="98"/>
    </location>
</feature>
<feature type="region of interest" description="Disordered" evidence="1">
    <location>
        <begin position="75"/>
        <end position="102"/>
    </location>
</feature>
<evidence type="ECO:0000256" key="1">
    <source>
        <dbReference type="SAM" id="MobiDB-lite"/>
    </source>
</evidence>
<gene>
    <name evidence="2" type="ORF">IWW36_000290</name>
</gene>
<reference evidence="2" key="1">
    <citation type="submission" date="2022-07" db="EMBL/GenBank/DDBJ databases">
        <title>Phylogenomic reconstructions and comparative analyses of Kickxellomycotina fungi.</title>
        <authorList>
            <person name="Reynolds N.K."/>
            <person name="Stajich J.E."/>
            <person name="Barry K."/>
            <person name="Grigoriev I.V."/>
            <person name="Crous P."/>
            <person name="Smith M.E."/>
        </authorList>
    </citation>
    <scope>NUCLEOTIDE SEQUENCE</scope>
    <source>
        <strain evidence="2">NRRL 1566</strain>
    </source>
</reference>
<sequence length="509" mass="55483">MGIFWPLDCPTHIIRLAGLVGVVAGCCALVDRDTRYTILRHLYIQLKKLDEEAASHIEATDTSLQDKRRLDGLVQQPGAISSNNARDTRSFASDSTAFSRAGSPQRHVLEGLHGEPITQPSSAQCNTPEAVTQLGEALSRLQLQQQGSRADKYTTSAPYVPSPLSQVATGLSIDDGNGGNSNLQPEAVASDEILLPLTNNGPPTPQPDPKPKAIDTSKRLTPLPNPNAPKIKPTMQNGRPQIYDYTPPVETPTVQRRERGHIELETTESPNIGFVTNPSALVPKLPANSAPSVTDSGPGNMAAAGDGGDHYLFVCVKCHRQSTNEVCEKICSDEDGVLRCKLRPGNGQLMEDLEDLVMPMTPKMYTDGRRKTTGRMLYENLKALHAQHERVKERAACRGSEPHSHDNPLGSRECPNAVKSRLRIVPVNCLSMCHLGNVVAVSAPGKFGYQFGAMHENDSEDMQAILQFAEDYIESQEGFTKNKTRPPRLSRNILARIPPPLPSFTSISE</sequence>
<accession>A0A9W8IG24</accession>
<feature type="compositionally biased region" description="Basic and acidic residues" evidence="1">
    <location>
        <begin position="209"/>
        <end position="218"/>
    </location>
</feature>
<proteinExistence type="predicted"/>